<dbReference type="Pfam" id="PF00587">
    <property type="entry name" value="tRNA-synt_2b"/>
    <property type="match status" value="1"/>
</dbReference>
<feature type="region of interest" description="Disordered" evidence="10">
    <location>
        <begin position="383"/>
        <end position="404"/>
    </location>
</feature>
<keyword evidence="6" id="KW-0030">Aminoacyl-tRNA synthetase</keyword>
<dbReference type="SUPFAM" id="SSF55681">
    <property type="entry name" value="Class II aaRS and biotin synthetases"/>
    <property type="match status" value="1"/>
</dbReference>
<evidence type="ECO:0000256" key="2">
    <source>
        <dbReference type="ARBA" id="ARBA00022598"/>
    </source>
</evidence>
<dbReference type="AlphaFoldDB" id="A0A1G2CGR3"/>
<evidence type="ECO:0000256" key="7">
    <source>
        <dbReference type="NCBIfam" id="TIGR00414"/>
    </source>
</evidence>
<dbReference type="STRING" id="1798650.A2945_03685"/>
<comment type="caution">
    <text evidence="12">The sequence shown here is derived from an EMBL/GenBank/DDBJ whole genome shotgun (WGS) entry which is preliminary data.</text>
</comment>
<evidence type="ECO:0000256" key="1">
    <source>
        <dbReference type="ARBA" id="ARBA00012840"/>
    </source>
</evidence>
<dbReference type="PROSITE" id="PS50862">
    <property type="entry name" value="AA_TRNA_LIGASE_II"/>
    <property type="match status" value="1"/>
</dbReference>
<feature type="domain" description="Aminoacyl-transfer RNA synthetases class-II family profile" evidence="11">
    <location>
        <begin position="140"/>
        <end position="440"/>
    </location>
</feature>
<keyword evidence="4 9" id="KW-0067">ATP-binding</keyword>
<dbReference type="PANTHER" id="PTHR11778">
    <property type="entry name" value="SERYL-TRNA SYNTHETASE"/>
    <property type="match status" value="1"/>
</dbReference>
<dbReference type="PRINTS" id="PR00981">
    <property type="entry name" value="TRNASYNTHSER"/>
</dbReference>
<gene>
    <name evidence="12" type="ORF">A2945_03685</name>
</gene>
<dbReference type="InterPro" id="IPR002314">
    <property type="entry name" value="aa-tRNA-synt_IIb"/>
</dbReference>
<dbReference type="InterPro" id="IPR002317">
    <property type="entry name" value="Ser-tRNA-ligase_type_1"/>
</dbReference>
<dbReference type="Pfam" id="PF02403">
    <property type="entry name" value="Seryl_tRNA_N"/>
    <property type="match status" value="1"/>
</dbReference>
<protein>
    <recommendedName>
        <fullName evidence="1 7">Serine--tRNA ligase</fullName>
        <ecNumber evidence="1 7">6.1.1.11</ecNumber>
    </recommendedName>
</protein>
<dbReference type="Proteomes" id="UP000178880">
    <property type="component" value="Unassembled WGS sequence"/>
</dbReference>
<dbReference type="GO" id="GO:0004828">
    <property type="term" value="F:serine-tRNA ligase activity"/>
    <property type="evidence" value="ECO:0007669"/>
    <property type="project" value="UniProtKB-UniRule"/>
</dbReference>
<evidence type="ECO:0000256" key="4">
    <source>
        <dbReference type="ARBA" id="ARBA00022840"/>
    </source>
</evidence>
<keyword evidence="5" id="KW-0648">Protein biosynthesis</keyword>
<dbReference type="InterPro" id="IPR015866">
    <property type="entry name" value="Ser-tRNA-synth_1_N"/>
</dbReference>
<keyword evidence="3" id="KW-0547">Nucleotide-binding</keyword>
<dbReference type="GO" id="GO:0006434">
    <property type="term" value="P:seryl-tRNA aminoacylation"/>
    <property type="evidence" value="ECO:0007669"/>
    <property type="project" value="UniProtKB-UniRule"/>
</dbReference>
<dbReference type="InterPro" id="IPR010978">
    <property type="entry name" value="tRNA-bd_arm"/>
</dbReference>
<dbReference type="Gene3D" id="1.10.287.40">
    <property type="entry name" value="Serine-tRNA synthetase, tRNA binding domain"/>
    <property type="match status" value="1"/>
</dbReference>
<evidence type="ECO:0000256" key="10">
    <source>
        <dbReference type="SAM" id="MobiDB-lite"/>
    </source>
</evidence>
<dbReference type="Gene3D" id="3.30.930.10">
    <property type="entry name" value="Bira Bifunctional Protein, Domain 2"/>
    <property type="match status" value="1"/>
</dbReference>
<feature type="region of interest" description="Disordered" evidence="10">
    <location>
        <begin position="48"/>
        <end position="71"/>
    </location>
</feature>
<dbReference type="GO" id="GO:0005524">
    <property type="term" value="F:ATP binding"/>
    <property type="evidence" value="ECO:0007669"/>
    <property type="project" value="UniProtKB-KW"/>
</dbReference>
<dbReference type="EMBL" id="MHLA01000001">
    <property type="protein sequence ID" value="OGZ00417.1"/>
    <property type="molecule type" value="Genomic_DNA"/>
</dbReference>
<evidence type="ECO:0000256" key="5">
    <source>
        <dbReference type="ARBA" id="ARBA00022917"/>
    </source>
</evidence>
<proteinExistence type="predicted"/>
<evidence type="ECO:0000256" key="9">
    <source>
        <dbReference type="PIRSR" id="PIRSR001529-2"/>
    </source>
</evidence>
<feature type="region of interest" description="Disordered" evidence="10">
    <location>
        <begin position="109"/>
        <end position="133"/>
    </location>
</feature>
<accession>A0A1G2CGR3</accession>
<keyword evidence="2 12" id="KW-0436">Ligase</keyword>
<feature type="binding site" evidence="9">
    <location>
        <begin position="278"/>
        <end position="280"/>
    </location>
    <ligand>
        <name>ATP</name>
        <dbReference type="ChEBI" id="CHEBI:30616"/>
    </ligand>
</feature>
<name>A0A1G2CGR3_9BACT</name>
<dbReference type="InterPro" id="IPR006195">
    <property type="entry name" value="aa-tRNA-synth_II"/>
</dbReference>
<evidence type="ECO:0000256" key="8">
    <source>
        <dbReference type="PIRSR" id="PIRSR001529-1"/>
    </source>
</evidence>
<dbReference type="InterPro" id="IPR045864">
    <property type="entry name" value="aa-tRNA-synth_II/BPL/LPL"/>
</dbReference>
<evidence type="ECO:0000259" key="11">
    <source>
        <dbReference type="PROSITE" id="PS50862"/>
    </source>
</evidence>
<dbReference type="EC" id="6.1.1.11" evidence="1 7"/>
<dbReference type="PIRSF" id="PIRSF001529">
    <property type="entry name" value="Ser-tRNA-synth_IIa"/>
    <property type="match status" value="1"/>
</dbReference>
<evidence type="ECO:0000256" key="3">
    <source>
        <dbReference type="ARBA" id="ARBA00022741"/>
    </source>
</evidence>
<sequence>MLDIKLLREEPGKVRKAIATKNADPKLVDKFLTLDEEWRKLTKEVDERRSELKKSSARFETMSGPAETDRRDFNRDIKKKIQELGEKLADIEKERDIVWHAIPNLPSDDTPIAKDESGNKVLRTSGKPRDFSAERFKPKDHLELGEKLGLIDVESAAKVAGTRFAYLKGDAVLLEFALVQHAFEFLTNHEIMESIAQGVNHEINDKPFVPVIPPVMIRPDVFQRMGRLEPKDDRYYIPADDLYLVGSAEHTMGPLHMDQTIPEGELPIRYVGFSTAFRREAGSYGKDTRGILRVHQFDKVEIESFTMPEKAVLEQEFFVAIQENLMWELELPYRVVQICSGDMGGPDVRQIDIETWMPSQNQYRETHTSDYMGDYQARRLGTKLKRSDKRQTTPSHSATGQAKDKVEYVHMNDATVFAVGRMLIAIIENYQTKDGKIEVPKALQKYVGKKIIG</sequence>
<evidence type="ECO:0000313" key="12">
    <source>
        <dbReference type="EMBL" id="OGZ00417.1"/>
    </source>
</evidence>
<feature type="binding site" evidence="8">
    <location>
        <position position="301"/>
    </location>
    <ligand>
        <name>L-serine</name>
        <dbReference type="ChEBI" id="CHEBI:33384"/>
    </ligand>
</feature>
<feature type="site" description="Important for serine binding" evidence="8">
    <location>
        <position position="415"/>
    </location>
</feature>
<feature type="binding site" evidence="8">
    <location>
        <position position="278"/>
    </location>
    <ligand>
        <name>L-serine</name>
        <dbReference type="ChEBI" id="CHEBI:33384"/>
    </ligand>
</feature>
<dbReference type="InterPro" id="IPR042103">
    <property type="entry name" value="SerRS_1_N_sf"/>
</dbReference>
<reference evidence="12 13" key="1">
    <citation type="journal article" date="2016" name="Nat. Commun.">
        <title>Thousands of microbial genomes shed light on interconnected biogeochemical processes in an aquifer system.</title>
        <authorList>
            <person name="Anantharaman K."/>
            <person name="Brown C.T."/>
            <person name="Hug L.A."/>
            <person name="Sharon I."/>
            <person name="Castelle C.J."/>
            <person name="Probst A.J."/>
            <person name="Thomas B.C."/>
            <person name="Singh A."/>
            <person name="Wilkins M.J."/>
            <person name="Karaoz U."/>
            <person name="Brodie E.L."/>
            <person name="Williams K.H."/>
            <person name="Hubbard S.S."/>
            <person name="Banfield J.F."/>
        </authorList>
    </citation>
    <scope>NUCLEOTIDE SEQUENCE [LARGE SCALE GENOMIC DNA]</scope>
</reference>
<organism evidence="12 13">
    <name type="scientific">Candidatus Liptonbacteria bacterium RIFCSPLOWO2_01_FULL_52_25</name>
    <dbReference type="NCBI Taxonomy" id="1798650"/>
    <lineage>
        <taxon>Bacteria</taxon>
        <taxon>Candidatus Liptoniibacteriota</taxon>
    </lineage>
</organism>
<dbReference type="NCBIfam" id="TIGR00414">
    <property type="entry name" value="serS"/>
    <property type="match status" value="1"/>
</dbReference>
<dbReference type="GO" id="GO:0005737">
    <property type="term" value="C:cytoplasm"/>
    <property type="evidence" value="ECO:0007669"/>
    <property type="project" value="UniProtKB-UniRule"/>
</dbReference>
<feature type="binding site" evidence="9">
    <location>
        <begin position="294"/>
        <end position="297"/>
    </location>
    <ligand>
        <name>ATP</name>
        <dbReference type="ChEBI" id="CHEBI:30616"/>
    </ligand>
</feature>
<dbReference type="SUPFAM" id="SSF46589">
    <property type="entry name" value="tRNA-binding arm"/>
    <property type="match status" value="1"/>
</dbReference>
<evidence type="ECO:0000313" key="13">
    <source>
        <dbReference type="Proteomes" id="UP000178880"/>
    </source>
</evidence>
<evidence type="ECO:0000256" key="6">
    <source>
        <dbReference type="ARBA" id="ARBA00023146"/>
    </source>
</evidence>